<proteinExistence type="predicted"/>
<organism evidence="2 3">
    <name type="scientific">Neisseria shayeganii 871</name>
    <dbReference type="NCBI Taxonomy" id="1032488"/>
    <lineage>
        <taxon>Bacteria</taxon>
        <taxon>Pseudomonadati</taxon>
        <taxon>Pseudomonadota</taxon>
        <taxon>Betaproteobacteria</taxon>
        <taxon>Neisseriales</taxon>
        <taxon>Neisseriaceae</taxon>
        <taxon>Neisseria</taxon>
    </lineage>
</organism>
<sequence length="51" mass="5333">MRVQKGKGHGSGSPENSQRRIVTPEGRTKPPAAAEKAADRAAGCANQLLFS</sequence>
<dbReference type="STRING" id="1032488.HMPREF9371_1550"/>
<dbReference type="HOGENOM" id="CLU_3101303_0_0_4"/>
<dbReference type="EMBL" id="AGAY01000056">
    <property type="protein sequence ID" value="EGY52254.1"/>
    <property type="molecule type" value="Genomic_DNA"/>
</dbReference>
<dbReference type="Proteomes" id="UP000003019">
    <property type="component" value="Unassembled WGS sequence"/>
</dbReference>
<comment type="caution">
    <text evidence="2">The sequence shown here is derived from an EMBL/GenBank/DDBJ whole genome shotgun (WGS) entry which is preliminary data.</text>
</comment>
<protein>
    <submittedName>
        <fullName evidence="2">Uncharacterized protein</fullName>
    </submittedName>
</protein>
<evidence type="ECO:0000313" key="2">
    <source>
        <dbReference type="EMBL" id="EGY52254.1"/>
    </source>
</evidence>
<gene>
    <name evidence="2" type="ORF">HMPREF9371_1550</name>
</gene>
<reference evidence="2 3" key="1">
    <citation type="submission" date="2011-05" db="EMBL/GenBank/DDBJ databases">
        <authorList>
            <person name="Muzny D."/>
            <person name="Qin X."/>
            <person name="Deng J."/>
            <person name="Jiang H."/>
            <person name="Liu Y."/>
            <person name="Qu J."/>
            <person name="Song X.-Z."/>
            <person name="Zhang L."/>
            <person name="Thornton R."/>
            <person name="Coyle M."/>
            <person name="Francisco L."/>
            <person name="Jackson L."/>
            <person name="Javaid M."/>
            <person name="Korchina V."/>
            <person name="Kovar C."/>
            <person name="Mata R."/>
            <person name="Mathew T."/>
            <person name="Ngo R."/>
            <person name="Nguyen L."/>
            <person name="Nguyen N."/>
            <person name="Okwuonu G."/>
            <person name="Ongeri F."/>
            <person name="Pham C."/>
            <person name="Simmons D."/>
            <person name="Wilczek-Boney K."/>
            <person name="Hale W."/>
            <person name="Jakkamsetti A."/>
            <person name="Pham P."/>
            <person name="Ruth R."/>
            <person name="San Lucas F."/>
            <person name="Warren J."/>
            <person name="Zhang J."/>
            <person name="Zhao Z."/>
            <person name="Zhou C."/>
            <person name="Zhu D."/>
            <person name="Lee S."/>
            <person name="Bess C."/>
            <person name="Blankenburg K."/>
            <person name="Forbes L."/>
            <person name="Fu Q."/>
            <person name="Gubbala S."/>
            <person name="Hirani K."/>
            <person name="Jayaseelan J.C."/>
            <person name="Lara F."/>
            <person name="Munidasa M."/>
            <person name="Palculict T."/>
            <person name="Patil S."/>
            <person name="Pu L.-L."/>
            <person name="Saada N."/>
            <person name="Tang L."/>
            <person name="Weissenberger G."/>
            <person name="Zhu Y."/>
            <person name="Hemphill L."/>
            <person name="Shang Y."/>
            <person name="Youmans B."/>
            <person name="Ayvaz T."/>
            <person name="Ross M."/>
            <person name="Santibanez J."/>
            <person name="Aqrawi P."/>
            <person name="Gross S."/>
            <person name="Joshi V."/>
            <person name="Fowler G."/>
            <person name="Nazareth L."/>
            <person name="Reid J."/>
            <person name="Worley K."/>
            <person name="Petrosino J."/>
            <person name="Highlander S."/>
            <person name="Gibbs R."/>
        </authorList>
    </citation>
    <scope>NUCLEOTIDE SEQUENCE [LARGE SCALE GENOMIC DNA]</scope>
    <source>
        <strain evidence="2 3">871</strain>
    </source>
</reference>
<evidence type="ECO:0000256" key="1">
    <source>
        <dbReference type="SAM" id="MobiDB-lite"/>
    </source>
</evidence>
<accession>G4CIW1</accession>
<dbReference type="AlphaFoldDB" id="G4CIW1"/>
<name>G4CIW1_9NEIS</name>
<evidence type="ECO:0000313" key="3">
    <source>
        <dbReference type="Proteomes" id="UP000003019"/>
    </source>
</evidence>
<feature type="region of interest" description="Disordered" evidence="1">
    <location>
        <begin position="1"/>
        <end position="40"/>
    </location>
</feature>
<keyword evidence="3" id="KW-1185">Reference proteome</keyword>